<comment type="caution">
    <text evidence="2">Lacks conserved residue(s) required for the propagation of feature annotation.</text>
</comment>
<dbReference type="Proteomes" id="UP000515154">
    <property type="component" value="Linkage group LG9"/>
</dbReference>
<evidence type="ECO:0000256" key="2">
    <source>
        <dbReference type="PROSITE-ProRule" id="PRU00302"/>
    </source>
</evidence>
<dbReference type="Pfam" id="PF00024">
    <property type="entry name" value="PAN_1"/>
    <property type="match status" value="5"/>
</dbReference>
<dbReference type="PROSITE" id="PS50948">
    <property type="entry name" value="PAN"/>
    <property type="match status" value="3"/>
</dbReference>
<name>A0A7E6F2T5_9MOLL</name>
<dbReference type="Gene3D" id="2.10.70.10">
    <property type="entry name" value="Complement Module, domain 1"/>
    <property type="match status" value="1"/>
</dbReference>
<evidence type="ECO:0000259" key="4">
    <source>
        <dbReference type="PROSITE" id="PS50948"/>
    </source>
</evidence>
<feature type="domain" description="Apple" evidence="4">
    <location>
        <begin position="54"/>
        <end position="144"/>
    </location>
</feature>
<evidence type="ECO:0000313" key="6">
    <source>
        <dbReference type="RefSeq" id="XP_036361600.1"/>
    </source>
</evidence>
<feature type="domain" description="Sushi" evidence="3">
    <location>
        <begin position="148"/>
        <end position="201"/>
    </location>
</feature>
<sequence length="667" mass="75405">MAVAETHFVKVKHAALDVPKKTLWNKKNGNFEKGIFEDETVVHSQHLPQHQSSCNDQAMQNIKGETKADLFTFKNIIIIEPDTLETQKNVSLQECYKTCIQNPLCNSFKYNKETKICYHSTDNHLTHDLKPSKDNWDTYIINPVHEKINCGVPKDIPGILKFYKTTRYKSEVIYTCSKGEQLKSTCEMNKEWTPIVSNCKVAQIHFVKVNGAALGVPGKILWKKKNVTAEACAEKCLSEETCSSFEITKGGKCYLSKGSAAASTKIKSAKDRDYYQQVKPNDKPIVLKKVSMAKQDILKRFKNVNLKKCNEACYQYLECNSYQYNEEEKLCELSNVTQLTDKLKPNGSWDVYIINPVYTETDCGQPKDIARASKSYNTTTFHSEVTYSCPGGHKLKAICKEGNRWLPVMTSCKEIISFIVAVVFIGVNFILIPVAENHFVKIVSAALDISGKILWKKERVTAEACAEKCVSDETCISFEIMKKTEQCYLSKESAATSKEIKADNSRNYYQQVKPDEDIFTFKNAILDVQDVFEPLKNLSLKECKGACLQTPGCSSYKYNEMAKTCHGNNASHLTHNVKLNKKGWDTYIINPVLAKINCGTPKDVVGASKFYSTTKYKSEVTYICPGDEKLKSICGKDNKWTSVAPICDDTKNQFMKIKDAFLDWKPV</sequence>
<feature type="domain" description="Sushi" evidence="3">
    <location>
        <begin position="596"/>
        <end position="649"/>
    </location>
</feature>
<proteinExistence type="predicted"/>
<keyword evidence="1" id="KW-1015">Disulfide bond</keyword>
<keyword evidence="2" id="KW-0768">Sushi</keyword>
<dbReference type="RefSeq" id="XP_036361600.1">
    <property type="nucleotide sequence ID" value="XM_036505707.1"/>
</dbReference>
<gene>
    <name evidence="6" type="primary">LOC118764741</name>
</gene>
<feature type="domain" description="Apple" evidence="4">
    <location>
        <begin position="434"/>
        <end position="513"/>
    </location>
</feature>
<dbReference type="SUPFAM" id="SSF57414">
    <property type="entry name" value="Hairpin loop containing domain-like"/>
    <property type="match status" value="4"/>
</dbReference>
<dbReference type="SMART" id="SM00473">
    <property type="entry name" value="PAN_AP"/>
    <property type="match status" value="5"/>
</dbReference>
<dbReference type="SMART" id="SM00032">
    <property type="entry name" value="CCP"/>
    <property type="match status" value="3"/>
</dbReference>
<keyword evidence="5" id="KW-1185">Reference proteome</keyword>
<organism evidence="5 6">
    <name type="scientific">Octopus sinensis</name>
    <name type="common">East Asian common octopus</name>
    <dbReference type="NCBI Taxonomy" id="2607531"/>
    <lineage>
        <taxon>Eukaryota</taxon>
        <taxon>Metazoa</taxon>
        <taxon>Spiralia</taxon>
        <taxon>Lophotrochozoa</taxon>
        <taxon>Mollusca</taxon>
        <taxon>Cephalopoda</taxon>
        <taxon>Coleoidea</taxon>
        <taxon>Octopodiformes</taxon>
        <taxon>Octopoda</taxon>
        <taxon>Incirrata</taxon>
        <taxon>Octopodidae</taxon>
        <taxon>Octopus</taxon>
    </lineage>
</organism>
<evidence type="ECO:0000256" key="1">
    <source>
        <dbReference type="ARBA" id="ARBA00023157"/>
    </source>
</evidence>
<accession>A0A7E6F2T5</accession>
<dbReference type="PROSITE" id="PS50923">
    <property type="entry name" value="SUSHI"/>
    <property type="match status" value="3"/>
</dbReference>
<dbReference type="KEGG" id="osn:118764741"/>
<dbReference type="Gene3D" id="3.50.4.10">
    <property type="entry name" value="Hepatocyte Growth Factor"/>
    <property type="match status" value="4"/>
</dbReference>
<evidence type="ECO:0000313" key="5">
    <source>
        <dbReference type="Proteomes" id="UP000515154"/>
    </source>
</evidence>
<evidence type="ECO:0000259" key="3">
    <source>
        <dbReference type="PROSITE" id="PS50923"/>
    </source>
</evidence>
<dbReference type="InterPro" id="IPR000436">
    <property type="entry name" value="Sushi_SCR_CCP_dom"/>
</dbReference>
<dbReference type="InterPro" id="IPR035976">
    <property type="entry name" value="Sushi/SCR/CCP_sf"/>
</dbReference>
<dbReference type="SUPFAM" id="SSF57535">
    <property type="entry name" value="Complement control module/SCR domain"/>
    <property type="match status" value="3"/>
</dbReference>
<dbReference type="AlphaFoldDB" id="A0A7E6F2T5"/>
<reference evidence="6" key="1">
    <citation type="submission" date="2025-08" db="UniProtKB">
        <authorList>
            <consortium name="RefSeq"/>
        </authorList>
    </citation>
    <scope>IDENTIFICATION</scope>
</reference>
<feature type="domain" description="Sushi" evidence="3">
    <location>
        <begin position="361"/>
        <end position="414"/>
    </location>
</feature>
<dbReference type="InterPro" id="IPR003609">
    <property type="entry name" value="Pan_app"/>
</dbReference>
<protein>
    <submittedName>
        <fullName evidence="6">Uncharacterized protein LOC118764741</fullName>
    </submittedName>
</protein>
<dbReference type="CDD" id="cd00033">
    <property type="entry name" value="CCP"/>
    <property type="match status" value="3"/>
</dbReference>
<feature type="domain" description="Apple" evidence="4">
    <location>
        <begin position="199"/>
        <end position="279"/>
    </location>
</feature>